<keyword evidence="9 15" id="KW-0540">Nuclease</keyword>
<evidence type="ECO:0000256" key="13">
    <source>
        <dbReference type="ARBA" id="ARBA00022842"/>
    </source>
</evidence>
<dbReference type="PROSITE" id="PS50142">
    <property type="entry name" value="RNASE_3_2"/>
    <property type="match status" value="1"/>
</dbReference>
<dbReference type="PROSITE" id="PS00517">
    <property type="entry name" value="RNASE_3_1"/>
    <property type="match status" value="1"/>
</dbReference>
<dbReference type="GO" id="GO:0019843">
    <property type="term" value="F:rRNA binding"/>
    <property type="evidence" value="ECO:0007669"/>
    <property type="project" value="UniProtKB-KW"/>
</dbReference>
<evidence type="ECO:0000313" key="19">
    <source>
        <dbReference type="Proteomes" id="UP001204445"/>
    </source>
</evidence>
<feature type="binding site" evidence="15">
    <location>
        <position position="116"/>
    </location>
    <ligand>
        <name>Mg(2+)</name>
        <dbReference type="ChEBI" id="CHEBI:18420"/>
    </ligand>
</feature>
<keyword evidence="5 15" id="KW-0963">Cytoplasm</keyword>
<evidence type="ECO:0000259" key="16">
    <source>
        <dbReference type="PROSITE" id="PS50137"/>
    </source>
</evidence>
<name>A0AAE3L0J2_9GAMM</name>
<evidence type="ECO:0000256" key="12">
    <source>
        <dbReference type="ARBA" id="ARBA00022801"/>
    </source>
</evidence>
<dbReference type="PANTHER" id="PTHR11207:SF0">
    <property type="entry name" value="RIBONUCLEASE 3"/>
    <property type="match status" value="1"/>
</dbReference>
<dbReference type="InterPro" id="IPR011907">
    <property type="entry name" value="RNase_III"/>
</dbReference>
<dbReference type="GO" id="GO:0010468">
    <property type="term" value="P:regulation of gene expression"/>
    <property type="evidence" value="ECO:0007669"/>
    <property type="project" value="TreeGrafter"/>
</dbReference>
<comment type="function">
    <text evidence="15">Digests double-stranded RNA. Involved in the processing of primary rRNA transcript to yield the immediate precursors to the large and small rRNAs (23S and 16S). Processes some mRNAs, and tRNAs when they are encoded in the rRNA operon. Processes pre-crRNA and tracrRNA of type II CRISPR loci if present in the organism.</text>
</comment>
<dbReference type="EC" id="3.1.26.3" evidence="15"/>
<comment type="catalytic activity">
    <reaction evidence="1 15">
        <text>Endonucleolytic cleavage to 5'-phosphomonoester.</text>
        <dbReference type="EC" id="3.1.26.3"/>
    </reaction>
</comment>
<dbReference type="Pfam" id="PF00035">
    <property type="entry name" value="dsrm"/>
    <property type="match status" value="1"/>
</dbReference>
<comment type="caution">
    <text evidence="18">The sequence shown here is derived from an EMBL/GenBank/DDBJ whole genome shotgun (WGS) entry which is preliminary data.</text>
</comment>
<keyword evidence="19" id="KW-1185">Reference proteome</keyword>
<comment type="subcellular location">
    <subcellularLocation>
        <location evidence="2 15">Cytoplasm</location>
    </subcellularLocation>
</comment>
<gene>
    <name evidence="15" type="primary">rnc</name>
    <name evidence="18" type="ORF">J2T55_000623</name>
</gene>
<dbReference type="NCBIfam" id="TIGR02191">
    <property type="entry name" value="RNaseIII"/>
    <property type="match status" value="1"/>
</dbReference>
<evidence type="ECO:0000256" key="1">
    <source>
        <dbReference type="ARBA" id="ARBA00000109"/>
    </source>
</evidence>
<evidence type="ECO:0000256" key="9">
    <source>
        <dbReference type="ARBA" id="ARBA00022722"/>
    </source>
</evidence>
<dbReference type="GO" id="GO:0006397">
    <property type="term" value="P:mRNA processing"/>
    <property type="evidence" value="ECO:0007669"/>
    <property type="project" value="UniProtKB-UniRule"/>
</dbReference>
<keyword evidence="6 15" id="KW-0698">rRNA processing</keyword>
<dbReference type="GO" id="GO:0008033">
    <property type="term" value="P:tRNA processing"/>
    <property type="evidence" value="ECO:0007669"/>
    <property type="project" value="UniProtKB-KW"/>
</dbReference>
<dbReference type="EMBL" id="JANUCT010000003">
    <property type="protein sequence ID" value="MCS3902619.1"/>
    <property type="molecule type" value="Genomic_DNA"/>
</dbReference>
<evidence type="ECO:0000256" key="6">
    <source>
        <dbReference type="ARBA" id="ARBA00022552"/>
    </source>
</evidence>
<dbReference type="Pfam" id="PF14622">
    <property type="entry name" value="Ribonucleas_3_3"/>
    <property type="match status" value="1"/>
</dbReference>
<dbReference type="GO" id="GO:0042802">
    <property type="term" value="F:identical protein binding"/>
    <property type="evidence" value="ECO:0007669"/>
    <property type="project" value="UniProtKB-ARBA"/>
</dbReference>
<dbReference type="InterPro" id="IPR014720">
    <property type="entry name" value="dsRBD_dom"/>
</dbReference>
<protein>
    <recommendedName>
        <fullName evidence="15">Ribonuclease 3</fullName>
        <ecNumber evidence="15">3.1.26.3</ecNumber>
    </recommendedName>
    <alternativeName>
        <fullName evidence="15">Ribonuclease III</fullName>
        <shortName evidence="15">RNase III</shortName>
    </alternativeName>
</protein>
<evidence type="ECO:0000259" key="17">
    <source>
        <dbReference type="PROSITE" id="PS50142"/>
    </source>
</evidence>
<dbReference type="GO" id="GO:0004525">
    <property type="term" value="F:ribonuclease III activity"/>
    <property type="evidence" value="ECO:0007669"/>
    <property type="project" value="UniProtKB-UniRule"/>
</dbReference>
<dbReference type="GO" id="GO:0006364">
    <property type="term" value="P:rRNA processing"/>
    <property type="evidence" value="ECO:0007669"/>
    <property type="project" value="UniProtKB-UniRule"/>
</dbReference>
<feature type="binding site" evidence="15">
    <location>
        <position position="40"/>
    </location>
    <ligand>
        <name>Mg(2+)</name>
        <dbReference type="ChEBI" id="CHEBI:18420"/>
    </ligand>
</feature>
<feature type="active site" evidence="15">
    <location>
        <position position="44"/>
    </location>
</feature>
<keyword evidence="11 15" id="KW-0255">Endonuclease</keyword>
<dbReference type="SUPFAM" id="SSF69065">
    <property type="entry name" value="RNase III domain-like"/>
    <property type="match status" value="1"/>
</dbReference>
<evidence type="ECO:0000256" key="7">
    <source>
        <dbReference type="ARBA" id="ARBA00022664"/>
    </source>
</evidence>
<dbReference type="FunFam" id="3.30.160.20:FF:000003">
    <property type="entry name" value="Ribonuclease 3"/>
    <property type="match status" value="1"/>
</dbReference>
<feature type="active site" evidence="15">
    <location>
        <position position="116"/>
    </location>
</feature>
<dbReference type="SMART" id="SM00358">
    <property type="entry name" value="DSRM"/>
    <property type="match status" value="1"/>
</dbReference>
<keyword evidence="13 15" id="KW-0460">Magnesium</keyword>
<evidence type="ECO:0000256" key="14">
    <source>
        <dbReference type="ARBA" id="ARBA00022884"/>
    </source>
</evidence>
<comment type="cofactor">
    <cofactor evidence="15">
        <name>Mg(2+)</name>
        <dbReference type="ChEBI" id="CHEBI:18420"/>
    </cofactor>
</comment>
<evidence type="ECO:0000256" key="10">
    <source>
        <dbReference type="ARBA" id="ARBA00022723"/>
    </source>
</evidence>
<reference evidence="18" key="1">
    <citation type="submission" date="2022-08" db="EMBL/GenBank/DDBJ databases">
        <title>Genomic Encyclopedia of Type Strains, Phase III (KMG-III): the genomes of soil and plant-associated and newly described type strains.</title>
        <authorList>
            <person name="Whitman W."/>
        </authorList>
    </citation>
    <scope>NUCLEOTIDE SEQUENCE</scope>
    <source>
        <strain evidence="18">HMT 1</strain>
    </source>
</reference>
<dbReference type="GO" id="GO:0046872">
    <property type="term" value="F:metal ion binding"/>
    <property type="evidence" value="ECO:0007669"/>
    <property type="project" value="UniProtKB-KW"/>
</dbReference>
<evidence type="ECO:0000256" key="3">
    <source>
        <dbReference type="ARBA" id="ARBA00010183"/>
    </source>
</evidence>
<feature type="binding site" evidence="15">
    <location>
        <position position="113"/>
    </location>
    <ligand>
        <name>Mg(2+)</name>
        <dbReference type="ChEBI" id="CHEBI:18420"/>
    </ligand>
</feature>
<dbReference type="PANTHER" id="PTHR11207">
    <property type="entry name" value="RIBONUCLEASE III"/>
    <property type="match status" value="1"/>
</dbReference>
<dbReference type="InterPro" id="IPR036389">
    <property type="entry name" value="RNase_III_sf"/>
</dbReference>
<proteinExistence type="inferred from homology"/>
<keyword evidence="7 15" id="KW-0507">mRNA processing</keyword>
<evidence type="ECO:0000256" key="5">
    <source>
        <dbReference type="ARBA" id="ARBA00022490"/>
    </source>
</evidence>
<dbReference type="InterPro" id="IPR000999">
    <property type="entry name" value="RNase_III_dom"/>
</dbReference>
<evidence type="ECO:0000313" key="18">
    <source>
        <dbReference type="EMBL" id="MCS3902619.1"/>
    </source>
</evidence>
<feature type="domain" description="RNase III" evidence="17">
    <location>
        <begin position="12"/>
        <end position="127"/>
    </location>
</feature>
<accession>A0AAE3L0J2</accession>
<comment type="similarity">
    <text evidence="3">Belongs to the ribonuclease III family.</text>
</comment>
<feature type="domain" description="DRBM" evidence="16">
    <location>
        <begin position="154"/>
        <end position="223"/>
    </location>
</feature>
<keyword evidence="14 15" id="KW-0694">RNA-binding</keyword>
<dbReference type="Gene3D" id="1.10.1520.10">
    <property type="entry name" value="Ribonuclease III domain"/>
    <property type="match status" value="1"/>
</dbReference>
<keyword evidence="10 15" id="KW-0479">Metal-binding</keyword>
<evidence type="ECO:0000256" key="4">
    <source>
        <dbReference type="ARBA" id="ARBA00011738"/>
    </source>
</evidence>
<dbReference type="GO" id="GO:0005737">
    <property type="term" value="C:cytoplasm"/>
    <property type="evidence" value="ECO:0007669"/>
    <property type="project" value="UniProtKB-SubCell"/>
</dbReference>
<dbReference type="HAMAP" id="MF_00104">
    <property type="entry name" value="RNase_III"/>
    <property type="match status" value="1"/>
</dbReference>
<organism evidence="18 19">
    <name type="scientific">Methylohalomonas lacus</name>
    <dbReference type="NCBI Taxonomy" id="398773"/>
    <lineage>
        <taxon>Bacteria</taxon>
        <taxon>Pseudomonadati</taxon>
        <taxon>Pseudomonadota</taxon>
        <taxon>Gammaproteobacteria</taxon>
        <taxon>Methylohalomonadales</taxon>
        <taxon>Methylohalomonadaceae</taxon>
        <taxon>Methylohalomonas</taxon>
    </lineage>
</organism>
<dbReference type="Proteomes" id="UP001204445">
    <property type="component" value="Unassembled WGS sequence"/>
</dbReference>
<keyword evidence="12 15" id="KW-0378">Hydrolase</keyword>
<keyword evidence="15" id="KW-0699">rRNA-binding</keyword>
<comment type="subunit">
    <text evidence="4 15">Homodimer.</text>
</comment>
<evidence type="ECO:0000256" key="15">
    <source>
        <dbReference type="HAMAP-Rule" id="MF_00104"/>
    </source>
</evidence>
<evidence type="ECO:0000256" key="11">
    <source>
        <dbReference type="ARBA" id="ARBA00022759"/>
    </source>
</evidence>
<dbReference type="Gene3D" id="3.30.160.20">
    <property type="match status" value="1"/>
</dbReference>
<dbReference type="PROSITE" id="PS50137">
    <property type="entry name" value="DS_RBD"/>
    <property type="match status" value="1"/>
</dbReference>
<dbReference type="AlphaFoldDB" id="A0AAE3L0J2"/>
<dbReference type="SMART" id="SM00535">
    <property type="entry name" value="RIBOc"/>
    <property type="match status" value="1"/>
</dbReference>
<evidence type="ECO:0000256" key="8">
    <source>
        <dbReference type="ARBA" id="ARBA00022694"/>
    </source>
</evidence>
<dbReference type="CDD" id="cd10845">
    <property type="entry name" value="DSRM_RNAse_III_family"/>
    <property type="match status" value="1"/>
</dbReference>
<dbReference type="GO" id="GO:0003725">
    <property type="term" value="F:double-stranded RNA binding"/>
    <property type="evidence" value="ECO:0007669"/>
    <property type="project" value="TreeGrafter"/>
</dbReference>
<evidence type="ECO:0000256" key="2">
    <source>
        <dbReference type="ARBA" id="ARBA00004496"/>
    </source>
</evidence>
<dbReference type="RefSeq" id="WP_259054169.1">
    <property type="nucleotide sequence ID" value="NZ_JANUCT010000003.1"/>
</dbReference>
<keyword evidence="8 15" id="KW-0819">tRNA processing</keyword>
<dbReference type="FunFam" id="1.10.1520.10:FF:000001">
    <property type="entry name" value="Ribonuclease 3"/>
    <property type="match status" value="1"/>
</dbReference>
<sequence>MNNSWQIPTSCLGHDFNDAELLKTALTHRSVGAANNERLEYLGDAILGFVIAEALYQQFPQASEGSLTRLRAALVKRETLARLGRQQELGDLIQLGSGELKSGGWRRDSILANAMEAIIGAIYMDAGIEICRQRILDLYSQLLSEVSPEKAGKDPKTMLQEYLQARHLPLPIYRIESESGEAHSREFTVECAVDGLDVIRASGRSKQMAEQAAAEQALQYLQVEKGSENT</sequence>
<dbReference type="CDD" id="cd00593">
    <property type="entry name" value="RIBOc"/>
    <property type="match status" value="1"/>
</dbReference>
<dbReference type="SUPFAM" id="SSF54768">
    <property type="entry name" value="dsRNA-binding domain-like"/>
    <property type="match status" value="1"/>
</dbReference>